<evidence type="ECO:0000313" key="7">
    <source>
        <dbReference type="EMBL" id="SFR58737.1"/>
    </source>
</evidence>
<keyword evidence="3 5" id="KW-1133">Transmembrane helix</keyword>
<dbReference type="InterPro" id="IPR001193">
    <property type="entry name" value="MBTPS2"/>
</dbReference>
<comment type="subcellular location">
    <subcellularLocation>
        <location evidence="1">Endomembrane system</location>
        <topology evidence="1">Multi-pass membrane protein</topology>
    </subcellularLocation>
</comment>
<dbReference type="InterPro" id="IPR001478">
    <property type="entry name" value="PDZ"/>
</dbReference>
<dbReference type="AlphaFoldDB" id="A0A1I6HWD8"/>
<dbReference type="InterPro" id="IPR036034">
    <property type="entry name" value="PDZ_sf"/>
</dbReference>
<organism evidence="7 8">
    <name type="scientific">Halorubrum sodomense</name>
    <dbReference type="NCBI Taxonomy" id="35743"/>
    <lineage>
        <taxon>Archaea</taxon>
        <taxon>Methanobacteriati</taxon>
        <taxon>Methanobacteriota</taxon>
        <taxon>Stenosarchaea group</taxon>
        <taxon>Halobacteria</taxon>
        <taxon>Halobacteriales</taxon>
        <taxon>Haloferacaceae</taxon>
        <taxon>Halorubrum</taxon>
    </lineage>
</organism>
<dbReference type="GO" id="GO:0004222">
    <property type="term" value="F:metalloendopeptidase activity"/>
    <property type="evidence" value="ECO:0007669"/>
    <property type="project" value="InterPro"/>
</dbReference>
<evidence type="ECO:0000256" key="2">
    <source>
        <dbReference type="ARBA" id="ARBA00022692"/>
    </source>
</evidence>
<dbReference type="SMART" id="SM00228">
    <property type="entry name" value="PDZ"/>
    <property type="match status" value="2"/>
</dbReference>
<protein>
    <submittedName>
        <fullName evidence="7">PDZ domain-containing protein</fullName>
    </submittedName>
</protein>
<dbReference type="GO" id="GO:0016020">
    <property type="term" value="C:membrane"/>
    <property type="evidence" value="ECO:0007669"/>
    <property type="project" value="InterPro"/>
</dbReference>
<feature type="transmembrane region" description="Helical" evidence="5">
    <location>
        <begin position="182"/>
        <end position="202"/>
    </location>
</feature>
<feature type="transmembrane region" description="Helical" evidence="5">
    <location>
        <begin position="503"/>
        <end position="522"/>
    </location>
</feature>
<evidence type="ECO:0000259" key="6">
    <source>
        <dbReference type="PROSITE" id="PS50106"/>
    </source>
</evidence>
<dbReference type="PROSITE" id="PS50106">
    <property type="entry name" value="PDZ"/>
    <property type="match status" value="1"/>
</dbReference>
<dbReference type="STRING" id="35743.SAMN04487937_2928"/>
<feature type="transmembrane region" description="Helical" evidence="5">
    <location>
        <begin position="534"/>
        <end position="555"/>
    </location>
</feature>
<dbReference type="SUPFAM" id="SSF50156">
    <property type="entry name" value="PDZ domain-like"/>
    <property type="match status" value="2"/>
</dbReference>
<keyword evidence="8" id="KW-1185">Reference proteome</keyword>
<dbReference type="OrthoDB" id="15212at2157"/>
<sequence>MNTLFWVLTGILAYSAVAMWLRNRGVLPDAFRVSGPVLTLRTLRGRAFLGRLAAPKRFWRAVANLGLGGALVAMVASFALILSSARSAFTNAQPAAIQQPQNFLIIPGVNDFLPLSVAPEIVAGLAGAMVIHEGAHGLLCRVEDIDIDSMGLVFFALLPVGAFVEPDEEATQEASRGARARMFAAGVTANTVLTIVVFALLFGPVVGAISPAAGYAVGEVNPGSPAAAADLSQGDRIVEVAGTPIETSAEFEAAIADAGESVALTVDGGETRETVTVDRELQVVGSAGGNPLGVMIAESPVTIAAVNGEPVATESAFFAAVGDAERVSLTVTGNSTILEQVRDAPGAENASGVETADGEAAVTVSDVPIGAYVLGVQEGGPIHDEGAPLGEPLTIVSVDGERVVDNEALSAVLVDRDPGETVPVTVYDADGERETYDVELAAHPNRGGGFIGVSVFPGTSGLALDDVGVSEYPAGAYLELLGGDGGAEAADGIPLGGVTESPLGLVFVALILPLGSLFGLPFNFAGFTGEVTNFFVVEGPLAALGGGTFLLANLLFWSGWINIQLALFNCLPAFPLDGGRILRMVAEAVISRVPISDRHAAVRTITVSSGLVMLAGLIAMIFGNQILTALGLI</sequence>
<dbReference type="RefSeq" id="WP_092923971.1">
    <property type="nucleotide sequence ID" value="NZ_FOYN01000005.1"/>
</dbReference>
<proteinExistence type="predicted"/>
<gene>
    <name evidence="7" type="ORF">SAMN04487937_2928</name>
</gene>
<dbReference type="CDD" id="cd06159">
    <property type="entry name" value="S2P-M50_PDZ_Arch"/>
    <property type="match status" value="1"/>
</dbReference>
<dbReference type="Pfam" id="PF02163">
    <property type="entry name" value="Peptidase_M50"/>
    <property type="match status" value="2"/>
</dbReference>
<feature type="transmembrane region" description="Helical" evidence="5">
    <location>
        <begin position="561"/>
        <end position="579"/>
    </location>
</feature>
<reference evidence="8" key="1">
    <citation type="submission" date="2016-10" db="EMBL/GenBank/DDBJ databases">
        <authorList>
            <person name="Varghese N."/>
            <person name="Submissions S."/>
        </authorList>
    </citation>
    <scope>NUCLEOTIDE SEQUENCE [LARGE SCALE GENOMIC DNA]</scope>
    <source>
        <strain evidence="8">RD 26</strain>
    </source>
</reference>
<name>A0A1I6HWD8_HALSD</name>
<accession>A0A1I6HWD8</accession>
<evidence type="ECO:0000256" key="1">
    <source>
        <dbReference type="ARBA" id="ARBA00004127"/>
    </source>
</evidence>
<dbReference type="GO" id="GO:0005737">
    <property type="term" value="C:cytoplasm"/>
    <property type="evidence" value="ECO:0007669"/>
    <property type="project" value="TreeGrafter"/>
</dbReference>
<dbReference type="Gene3D" id="2.30.42.10">
    <property type="match status" value="2"/>
</dbReference>
<dbReference type="GO" id="GO:0031293">
    <property type="term" value="P:membrane protein intracellular domain proteolysis"/>
    <property type="evidence" value="ECO:0007669"/>
    <property type="project" value="TreeGrafter"/>
</dbReference>
<dbReference type="GO" id="GO:0012505">
    <property type="term" value="C:endomembrane system"/>
    <property type="evidence" value="ECO:0007669"/>
    <property type="project" value="UniProtKB-SubCell"/>
</dbReference>
<feature type="transmembrane region" description="Helical" evidence="5">
    <location>
        <begin position="600"/>
        <end position="622"/>
    </location>
</feature>
<feature type="transmembrane region" description="Helical" evidence="5">
    <location>
        <begin position="58"/>
        <end position="82"/>
    </location>
</feature>
<keyword evidence="4 5" id="KW-0472">Membrane</keyword>
<evidence type="ECO:0000256" key="4">
    <source>
        <dbReference type="ARBA" id="ARBA00023136"/>
    </source>
</evidence>
<dbReference type="PANTHER" id="PTHR13325:SF3">
    <property type="entry name" value="MEMBRANE-BOUND TRANSCRIPTION FACTOR SITE-2 PROTEASE"/>
    <property type="match status" value="1"/>
</dbReference>
<dbReference type="EMBL" id="FOYN01000005">
    <property type="protein sequence ID" value="SFR58737.1"/>
    <property type="molecule type" value="Genomic_DNA"/>
</dbReference>
<dbReference type="PANTHER" id="PTHR13325">
    <property type="entry name" value="PROTEASE M50 MEMBRANE-BOUND TRANSCRIPTION FACTOR SITE 2 PROTEASE"/>
    <property type="match status" value="1"/>
</dbReference>
<evidence type="ECO:0000256" key="3">
    <source>
        <dbReference type="ARBA" id="ARBA00022989"/>
    </source>
</evidence>
<evidence type="ECO:0000313" key="8">
    <source>
        <dbReference type="Proteomes" id="UP000198932"/>
    </source>
</evidence>
<feature type="domain" description="PDZ" evidence="6">
    <location>
        <begin position="213"/>
        <end position="270"/>
    </location>
</feature>
<evidence type="ECO:0000256" key="5">
    <source>
        <dbReference type="SAM" id="Phobius"/>
    </source>
</evidence>
<dbReference type="Proteomes" id="UP000198932">
    <property type="component" value="Unassembled WGS sequence"/>
</dbReference>
<dbReference type="InterPro" id="IPR008915">
    <property type="entry name" value="Peptidase_M50"/>
</dbReference>
<keyword evidence="2 5" id="KW-0812">Transmembrane</keyword>